<dbReference type="PANTHER" id="PTHR11562">
    <property type="entry name" value="CATION EFFLUX PROTEIN/ ZINC TRANSPORTER"/>
    <property type="match status" value="1"/>
</dbReference>
<evidence type="ECO:0000256" key="4">
    <source>
        <dbReference type="ARBA" id="ARBA00022989"/>
    </source>
</evidence>
<dbReference type="InterPro" id="IPR050681">
    <property type="entry name" value="CDF/SLC30A"/>
</dbReference>
<evidence type="ECO:0000256" key="2">
    <source>
        <dbReference type="ARBA" id="ARBA00022692"/>
    </source>
</evidence>
<feature type="transmembrane region" description="Helical" evidence="6">
    <location>
        <begin position="135"/>
        <end position="153"/>
    </location>
</feature>
<reference evidence="8" key="1">
    <citation type="submission" date="2022-11" db="UniProtKB">
        <authorList>
            <consortium name="WormBaseParasite"/>
        </authorList>
    </citation>
    <scope>IDENTIFICATION</scope>
</reference>
<feature type="transmembrane region" description="Helical" evidence="6">
    <location>
        <begin position="159"/>
        <end position="176"/>
    </location>
</feature>
<dbReference type="InterPro" id="IPR027469">
    <property type="entry name" value="Cation_efflux_TMD_sf"/>
</dbReference>
<organism evidence="7 8">
    <name type="scientific">Acrobeloides nanus</name>
    <dbReference type="NCBI Taxonomy" id="290746"/>
    <lineage>
        <taxon>Eukaryota</taxon>
        <taxon>Metazoa</taxon>
        <taxon>Ecdysozoa</taxon>
        <taxon>Nematoda</taxon>
        <taxon>Chromadorea</taxon>
        <taxon>Rhabditida</taxon>
        <taxon>Tylenchina</taxon>
        <taxon>Cephalobomorpha</taxon>
        <taxon>Cephaloboidea</taxon>
        <taxon>Cephalobidae</taxon>
        <taxon>Acrobeloides</taxon>
    </lineage>
</organism>
<accession>A0A914EHJ7</accession>
<keyword evidence="5 6" id="KW-0472">Membrane</keyword>
<dbReference type="Proteomes" id="UP000887540">
    <property type="component" value="Unplaced"/>
</dbReference>
<comment type="subcellular location">
    <subcellularLocation>
        <location evidence="1">Membrane</location>
        <topology evidence="1">Multi-pass membrane protein</topology>
    </subcellularLocation>
</comment>
<evidence type="ECO:0000256" key="5">
    <source>
        <dbReference type="ARBA" id="ARBA00023136"/>
    </source>
</evidence>
<keyword evidence="3" id="KW-0864">Zinc transport</keyword>
<feature type="transmembrane region" description="Helical" evidence="6">
    <location>
        <begin position="82"/>
        <end position="102"/>
    </location>
</feature>
<protein>
    <submittedName>
        <fullName evidence="8">Uncharacterized protein</fullName>
    </submittedName>
</protein>
<evidence type="ECO:0000313" key="7">
    <source>
        <dbReference type="Proteomes" id="UP000887540"/>
    </source>
</evidence>
<keyword evidence="4 6" id="KW-1133">Transmembrane helix</keyword>
<proteinExistence type="predicted"/>
<dbReference type="GO" id="GO:0010043">
    <property type="term" value="P:response to zinc ion"/>
    <property type="evidence" value="ECO:0007669"/>
    <property type="project" value="TreeGrafter"/>
</dbReference>
<evidence type="ECO:0000256" key="1">
    <source>
        <dbReference type="ARBA" id="ARBA00004141"/>
    </source>
</evidence>
<sequence length="192" mass="21436">MLIVEIIGGIFSNSLALITDGARLFADHLSNYVINRDRAEGTWRRIELAFLVLCVAFLWFITAAFIFAASERIYSNNFNLNVSLMFAASIVGLTCNVITLMMHFTEVLSPRKYTPLPDYISVKCHQFVHAFGNHGIGTVVFLSATIIFIFPQYKFVDSIATYILAVLLVANTIGIINKVIAEMSPKVTYDVI</sequence>
<keyword evidence="3" id="KW-0813">Transport</keyword>
<dbReference type="Gene3D" id="1.20.1510.10">
    <property type="entry name" value="Cation efflux protein transmembrane domain"/>
    <property type="match status" value="1"/>
</dbReference>
<keyword evidence="2 6" id="KW-0812">Transmembrane</keyword>
<keyword evidence="3" id="KW-0862">Zinc</keyword>
<keyword evidence="3" id="KW-0406">Ion transport</keyword>
<feature type="transmembrane region" description="Helical" evidence="6">
    <location>
        <begin position="48"/>
        <end position="70"/>
    </location>
</feature>
<name>A0A914EHJ7_9BILA</name>
<dbReference type="SUPFAM" id="SSF161111">
    <property type="entry name" value="Cation efflux protein transmembrane domain-like"/>
    <property type="match status" value="1"/>
</dbReference>
<dbReference type="GO" id="GO:0005385">
    <property type="term" value="F:zinc ion transmembrane transporter activity"/>
    <property type="evidence" value="ECO:0007669"/>
    <property type="project" value="TreeGrafter"/>
</dbReference>
<dbReference type="AlphaFoldDB" id="A0A914EHJ7"/>
<dbReference type="WBParaSite" id="ACRNAN_scaffold84.g27806.t1">
    <property type="protein sequence ID" value="ACRNAN_scaffold84.g27806.t1"/>
    <property type="gene ID" value="ACRNAN_scaffold84.g27806"/>
</dbReference>
<dbReference type="PANTHER" id="PTHR11562:SF17">
    <property type="entry name" value="RE54080P-RELATED"/>
    <property type="match status" value="1"/>
</dbReference>
<evidence type="ECO:0000256" key="6">
    <source>
        <dbReference type="SAM" id="Phobius"/>
    </source>
</evidence>
<keyword evidence="7" id="KW-1185">Reference proteome</keyword>
<dbReference type="GO" id="GO:0005886">
    <property type="term" value="C:plasma membrane"/>
    <property type="evidence" value="ECO:0007669"/>
    <property type="project" value="TreeGrafter"/>
</dbReference>
<evidence type="ECO:0000256" key="3">
    <source>
        <dbReference type="ARBA" id="ARBA00022906"/>
    </source>
</evidence>
<evidence type="ECO:0000313" key="8">
    <source>
        <dbReference type="WBParaSite" id="ACRNAN_scaffold84.g27806.t1"/>
    </source>
</evidence>